<keyword evidence="3" id="KW-0964">Secreted</keyword>
<evidence type="ECO:0000259" key="4">
    <source>
        <dbReference type="Pfam" id="PF20147"/>
    </source>
</evidence>
<dbReference type="SUPFAM" id="SSF52540">
    <property type="entry name" value="P-loop containing nucleoside triphosphate hydrolases"/>
    <property type="match status" value="1"/>
</dbReference>
<reference evidence="5 6" key="1">
    <citation type="submission" date="2018-08" db="EMBL/GenBank/DDBJ databases">
        <title>Genome and evolution of the arbuscular mycorrhizal fungus Diversispora epigaea (formerly Glomus versiforme) and its bacterial endosymbionts.</title>
        <authorList>
            <person name="Sun X."/>
            <person name="Fei Z."/>
            <person name="Harrison M."/>
        </authorList>
    </citation>
    <scope>NUCLEOTIDE SEQUENCE [LARGE SCALE GENOMIC DNA]</scope>
    <source>
        <strain evidence="5 6">IT104</strain>
    </source>
</reference>
<protein>
    <recommendedName>
        <fullName evidence="4">Crinkler effector protein N-terminal domain-containing protein</fullName>
    </recommendedName>
</protein>
<evidence type="ECO:0000313" key="5">
    <source>
        <dbReference type="EMBL" id="RHZ65020.1"/>
    </source>
</evidence>
<proteinExistence type="predicted"/>
<comment type="caution">
    <text evidence="5">The sequence shown here is derived from an EMBL/GenBank/DDBJ whole genome shotgun (WGS) entry which is preliminary data.</text>
</comment>
<dbReference type="GO" id="GO:0005576">
    <property type="term" value="C:extracellular region"/>
    <property type="evidence" value="ECO:0007669"/>
    <property type="project" value="UniProtKB-SubCell"/>
</dbReference>
<dbReference type="InterPro" id="IPR027417">
    <property type="entry name" value="P-loop_NTPase"/>
</dbReference>
<evidence type="ECO:0000256" key="3">
    <source>
        <dbReference type="ARBA" id="ARBA00022525"/>
    </source>
</evidence>
<feature type="domain" description="Crinkler effector protein N-terminal" evidence="4">
    <location>
        <begin position="3"/>
        <end position="98"/>
    </location>
</feature>
<comment type="subcellular location">
    <subcellularLocation>
        <location evidence="1">Host cell</location>
    </subcellularLocation>
    <subcellularLocation>
        <location evidence="2">Secreted</location>
    </subcellularLocation>
</comment>
<dbReference type="InterPro" id="IPR045379">
    <property type="entry name" value="Crinkler_N"/>
</dbReference>
<dbReference type="STRING" id="1348612.A0A397HWP1"/>
<accession>A0A397HWP1</accession>
<dbReference type="OrthoDB" id="2364732at2759"/>
<dbReference type="AlphaFoldDB" id="A0A397HWP1"/>
<evidence type="ECO:0000256" key="2">
    <source>
        <dbReference type="ARBA" id="ARBA00004613"/>
    </source>
</evidence>
<sequence>MVFCLVLGDAVKNAFVVDIKEDKTVSHLKDIIREKLGLDIPINGLELWSVNIPITKENKDTIIYSENIQELKGEELLPSETLNQRFYESASNIRIVVKTDQWHTNVSRNIANLHYQPRQQNGLGGTLLPLQKNDRSFEGIQLGDHDVSYRSEKISFLVKDLINEKVLLIRAPPYSGKTSLTQLIEHYLVSSSEYSKYRVIRVSMLWDSFVNWSTFGKFWKSIIGVDWIEWSNQCRQIPTILILDEIQMIYKQKLIINESNEASADIFWRTIKGCLQEISNIYIIMFGAYGYYSTNSAGLSTPVEIPPSKCKGLTDISFTKKELKEYVESFSTKYFKLNAHDILDFSEYIQKTTEGHVGLIFHILRYTKRTMERRIRESVLTWTDIFVYLNSHDFNWTIDECRASPRIKDLSDEQLKICEDVYLNGKFIFRSLNMGMERLVKSGILVVDGGYLYFSAPLISRSFFQQYYGSHKSAEIAPLSLYHFIVKIFTAMCNGLSGKILRETLRYGTDGSLLEQTFQKEFYKDWAIELLRDGKDMAKHSRFEPTREYKEIVKYAKHIAIIDIRNEPRKVRKLQKDFIYVSCSENYNAFKIECLDKEPLIVKTQD</sequence>
<dbReference type="EMBL" id="PQFF01000291">
    <property type="protein sequence ID" value="RHZ65020.1"/>
    <property type="molecule type" value="Genomic_DNA"/>
</dbReference>
<dbReference type="GO" id="GO:0043657">
    <property type="term" value="C:host cell"/>
    <property type="evidence" value="ECO:0007669"/>
    <property type="project" value="UniProtKB-SubCell"/>
</dbReference>
<gene>
    <name evidence="5" type="ORF">Glove_319g150</name>
</gene>
<name>A0A397HWP1_9GLOM</name>
<evidence type="ECO:0000256" key="1">
    <source>
        <dbReference type="ARBA" id="ARBA00004340"/>
    </source>
</evidence>
<organism evidence="5 6">
    <name type="scientific">Diversispora epigaea</name>
    <dbReference type="NCBI Taxonomy" id="1348612"/>
    <lineage>
        <taxon>Eukaryota</taxon>
        <taxon>Fungi</taxon>
        <taxon>Fungi incertae sedis</taxon>
        <taxon>Mucoromycota</taxon>
        <taxon>Glomeromycotina</taxon>
        <taxon>Glomeromycetes</taxon>
        <taxon>Diversisporales</taxon>
        <taxon>Diversisporaceae</taxon>
        <taxon>Diversispora</taxon>
    </lineage>
</organism>
<dbReference type="Pfam" id="PF20147">
    <property type="entry name" value="Crinkler"/>
    <property type="match status" value="1"/>
</dbReference>
<evidence type="ECO:0000313" key="6">
    <source>
        <dbReference type="Proteomes" id="UP000266861"/>
    </source>
</evidence>
<keyword evidence="6" id="KW-1185">Reference proteome</keyword>
<dbReference type="Proteomes" id="UP000266861">
    <property type="component" value="Unassembled WGS sequence"/>
</dbReference>